<keyword evidence="7" id="KW-0862">Zinc</keyword>
<evidence type="ECO:0000256" key="2">
    <source>
        <dbReference type="ARBA" id="ARBA00004141"/>
    </source>
</evidence>
<reference evidence="14 15" key="1">
    <citation type="submission" date="2017-12" db="EMBL/GenBank/DDBJ databases">
        <title>Sequencing the genomes of 1000 Actinobacteria strains.</title>
        <authorList>
            <person name="Klenk H.-P."/>
        </authorList>
    </citation>
    <scope>NUCLEOTIDE SEQUENCE [LARGE SCALE GENOMIC DNA]</scope>
    <source>
        <strain evidence="14 15">DSM 12806</strain>
    </source>
</reference>
<dbReference type="GO" id="GO:0006508">
    <property type="term" value="P:proteolysis"/>
    <property type="evidence" value="ECO:0007669"/>
    <property type="project" value="UniProtKB-KW"/>
</dbReference>
<dbReference type="InterPro" id="IPR008915">
    <property type="entry name" value="Peptidase_M50"/>
</dbReference>
<evidence type="ECO:0000256" key="5">
    <source>
        <dbReference type="ARBA" id="ARBA00022692"/>
    </source>
</evidence>
<dbReference type="Pfam" id="PF02163">
    <property type="entry name" value="Peptidase_M50"/>
    <property type="match status" value="1"/>
</dbReference>
<dbReference type="PANTHER" id="PTHR42837:SF2">
    <property type="entry name" value="MEMBRANE METALLOPROTEASE ARASP2, CHLOROPLASTIC-RELATED"/>
    <property type="match status" value="1"/>
</dbReference>
<evidence type="ECO:0000256" key="3">
    <source>
        <dbReference type="ARBA" id="ARBA00007931"/>
    </source>
</evidence>
<dbReference type="InterPro" id="IPR041489">
    <property type="entry name" value="PDZ_6"/>
</dbReference>
<accession>A0A2N3YG54</accession>
<organism evidence="14 15">
    <name type="scientific">Phycicoccus duodecadis</name>
    <dbReference type="NCBI Taxonomy" id="173053"/>
    <lineage>
        <taxon>Bacteria</taxon>
        <taxon>Bacillati</taxon>
        <taxon>Actinomycetota</taxon>
        <taxon>Actinomycetes</taxon>
        <taxon>Micrococcales</taxon>
        <taxon>Intrasporangiaceae</taxon>
        <taxon>Phycicoccus</taxon>
    </lineage>
</organism>
<dbReference type="OrthoDB" id="9782003at2"/>
<dbReference type="AlphaFoldDB" id="A0A2N3YG54"/>
<name>A0A2N3YG54_9MICO</name>
<feature type="domain" description="PDZ" evidence="13">
    <location>
        <begin position="188"/>
        <end position="236"/>
    </location>
</feature>
<comment type="similarity">
    <text evidence="3">Belongs to the peptidase M50B family.</text>
</comment>
<feature type="domain" description="Peptidase M50" evidence="12">
    <location>
        <begin position="13"/>
        <end position="406"/>
    </location>
</feature>
<keyword evidence="15" id="KW-1185">Reference proteome</keyword>
<keyword evidence="4 14" id="KW-0645">Protease</keyword>
<evidence type="ECO:0000256" key="7">
    <source>
        <dbReference type="ARBA" id="ARBA00022833"/>
    </source>
</evidence>
<evidence type="ECO:0000256" key="11">
    <source>
        <dbReference type="SAM" id="Phobius"/>
    </source>
</evidence>
<dbReference type="Pfam" id="PF17820">
    <property type="entry name" value="PDZ_6"/>
    <property type="match status" value="1"/>
</dbReference>
<dbReference type="InterPro" id="IPR036034">
    <property type="entry name" value="PDZ_sf"/>
</dbReference>
<evidence type="ECO:0000256" key="4">
    <source>
        <dbReference type="ARBA" id="ARBA00022670"/>
    </source>
</evidence>
<evidence type="ECO:0000313" key="15">
    <source>
        <dbReference type="Proteomes" id="UP000233781"/>
    </source>
</evidence>
<dbReference type="Proteomes" id="UP000233781">
    <property type="component" value="Unassembled WGS sequence"/>
</dbReference>
<dbReference type="GO" id="GO:0016020">
    <property type="term" value="C:membrane"/>
    <property type="evidence" value="ECO:0007669"/>
    <property type="project" value="UniProtKB-SubCell"/>
</dbReference>
<protein>
    <submittedName>
        <fullName evidence="14">Membrane-associated protease RseP (Regulator of RpoE activity)</fullName>
    </submittedName>
</protein>
<keyword evidence="5 11" id="KW-0812">Transmembrane</keyword>
<evidence type="ECO:0000259" key="12">
    <source>
        <dbReference type="Pfam" id="PF02163"/>
    </source>
</evidence>
<evidence type="ECO:0000256" key="1">
    <source>
        <dbReference type="ARBA" id="ARBA00001947"/>
    </source>
</evidence>
<dbReference type="InterPro" id="IPR004387">
    <property type="entry name" value="Pept_M50_Zn"/>
</dbReference>
<dbReference type="CDD" id="cd06163">
    <property type="entry name" value="S2P-M50_PDZ_RseP-like"/>
    <property type="match status" value="1"/>
</dbReference>
<comment type="cofactor">
    <cofactor evidence="1">
        <name>Zn(2+)</name>
        <dbReference type="ChEBI" id="CHEBI:29105"/>
    </cofactor>
</comment>
<dbReference type="EMBL" id="PJNE01000001">
    <property type="protein sequence ID" value="PKW25831.1"/>
    <property type="molecule type" value="Genomic_DNA"/>
</dbReference>
<feature type="transmembrane region" description="Helical" evidence="11">
    <location>
        <begin position="129"/>
        <end position="151"/>
    </location>
</feature>
<dbReference type="SUPFAM" id="SSF50156">
    <property type="entry name" value="PDZ domain-like"/>
    <property type="match status" value="1"/>
</dbReference>
<evidence type="ECO:0000313" key="14">
    <source>
        <dbReference type="EMBL" id="PKW25831.1"/>
    </source>
</evidence>
<feature type="transmembrane region" description="Helical" evidence="11">
    <location>
        <begin position="424"/>
        <end position="445"/>
    </location>
</feature>
<dbReference type="RefSeq" id="WP_101394492.1">
    <property type="nucleotide sequence ID" value="NZ_PJNE01000001.1"/>
</dbReference>
<comment type="caution">
    <text evidence="14">The sequence shown here is derived from an EMBL/GenBank/DDBJ whole genome shotgun (WGS) entry which is preliminary data.</text>
</comment>
<keyword evidence="9" id="KW-0482">Metalloprotease</keyword>
<evidence type="ECO:0000256" key="9">
    <source>
        <dbReference type="ARBA" id="ARBA00023049"/>
    </source>
</evidence>
<evidence type="ECO:0000259" key="13">
    <source>
        <dbReference type="Pfam" id="PF17820"/>
    </source>
</evidence>
<proteinExistence type="inferred from homology"/>
<dbReference type="PANTHER" id="PTHR42837">
    <property type="entry name" value="REGULATOR OF SIGMA-E PROTEASE RSEP"/>
    <property type="match status" value="1"/>
</dbReference>
<dbReference type="GO" id="GO:0004222">
    <property type="term" value="F:metalloendopeptidase activity"/>
    <property type="evidence" value="ECO:0007669"/>
    <property type="project" value="InterPro"/>
</dbReference>
<sequence>MTTIAFVLGVLFMALGLALSIALHEVGHLVPAKRFGVKVTQYMVGFGPTVWSRRRGETEYGLKAVPLGGYIRMIGMFPPRPGDPKGTLRASSTGRFSQLVDEARTASLEEVGPDDHDRVFYRLPVWKKVVVMLGGPTMNLLIGVVLLTLLLTAHGVPTAQPGAVVASVSRCVVPATDAAATTGQCAGKPPTPAVAAGILPGDRLVSIGGTPVRDIRDVGALVRPAAGRPVDIVVERDGRRLTLRATPIRNLLAVTDDAGNPVLDADGKPRTTEAGFLGVTTRQPSAYVPQSLSAVPPYLWAGVSNTALALVHVPERMAGVWKAAFGGGERAADSPMSVVGVGRVAGEVSAGRLDALTGGSLADRFWFLVSLVASLNLMLFLFNLIPLLPLDGGHVAGALWEGTKRQWATLRGAPDPGFVDVAKALPVAYTVAFVLIGMSALLIYADLVNPIKLGG</sequence>
<keyword evidence="6" id="KW-0378">Hydrolase</keyword>
<comment type="subcellular location">
    <subcellularLocation>
        <location evidence="2">Membrane</location>
        <topology evidence="2">Multi-pass membrane protein</topology>
    </subcellularLocation>
</comment>
<evidence type="ECO:0000256" key="6">
    <source>
        <dbReference type="ARBA" id="ARBA00022801"/>
    </source>
</evidence>
<feature type="transmembrane region" description="Helical" evidence="11">
    <location>
        <begin position="365"/>
        <end position="385"/>
    </location>
</feature>
<keyword evidence="10 11" id="KW-0472">Membrane</keyword>
<evidence type="ECO:0000256" key="10">
    <source>
        <dbReference type="ARBA" id="ARBA00023136"/>
    </source>
</evidence>
<gene>
    <name evidence="14" type="ORF">ATL31_0633</name>
</gene>
<keyword evidence="8 11" id="KW-1133">Transmembrane helix</keyword>
<evidence type="ECO:0000256" key="8">
    <source>
        <dbReference type="ARBA" id="ARBA00022989"/>
    </source>
</evidence>
<dbReference type="Gene3D" id="2.30.42.10">
    <property type="match status" value="1"/>
</dbReference>